<gene>
    <name evidence="2" type="ORF">B0T25DRAFT_567874</name>
</gene>
<evidence type="ECO:0000313" key="3">
    <source>
        <dbReference type="Proteomes" id="UP001275084"/>
    </source>
</evidence>
<feature type="region of interest" description="Disordered" evidence="1">
    <location>
        <begin position="1"/>
        <end position="23"/>
    </location>
</feature>
<dbReference type="Proteomes" id="UP001275084">
    <property type="component" value="Unassembled WGS sequence"/>
</dbReference>
<feature type="compositionally biased region" description="Basic and acidic residues" evidence="1">
    <location>
        <begin position="1"/>
        <end position="18"/>
    </location>
</feature>
<reference evidence="2" key="2">
    <citation type="submission" date="2023-06" db="EMBL/GenBank/DDBJ databases">
        <authorList>
            <consortium name="Lawrence Berkeley National Laboratory"/>
            <person name="Haridas S."/>
            <person name="Hensen N."/>
            <person name="Bonometti L."/>
            <person name="Westerberg I."/>
            <person name="Brannstrom I.O."/>
            <person name="Guillou S."/>
            <person name="Cros-Aarteil S."/>
            <person name="Calhoun S."/>
            <person name="Kuo A."/>
            <person name="Mondo S."/>
            <person name="Pangilinan J."/>
            <person name="Riley R."/>
            <person name="Labutti K."/>
            <person name="Andreopoulos B."/>
            <person name="Lipzen A."/>
            <person name="Chen C."/>
            <person name="Yanf M."/>
            <person name="Daum C."/>
            <person name="Ng V."/>
            <person name="Clum A."/>
            <person name="Steindorff A."/>
            <person name="Ohm R."/>
            <person name="Martin F."/>
            <person name="Silar P."/>
            <person name="Natvig D."/>
            <person name="Lalanne C."/>
            <person name="Gautier V."/>
            <person name="Ament-Velasquez S.L."/>
            <person name="Kruys A."/>
            <person name="Hutchinson M.I."/>
            <person name="Powell A.J."/>
            <person name="Barry K."/>
            <person name="Miller A.N."/>
            <person name="Grigoriev I.V."/>
            <person name="Debuchy R."/>
            <person name="Gladieux P."/>
            <person name="Thoren M.H."/>
            <person name="Johannesson H."/>
        </authorList>
    </citation>
    <scope>NUCLEOTIDE SEQUENCE</scope>
    <source>
        <strain evidence="2">CBS 955.72</strain>
    </source>
</reference>
<proteinExistence type="predicted"/>
<evidence type="ECO:0008006" key="4">
    <source>
        <dbReference type="Google" id="ProtNLM"/>
    </source>
</evidence>
<accession>A0AAJ0HHK1</accession>
<keyword evidence="3" id="KW-1185">Reference proteome</keyword>
<dbReference type="EMBL" id="JAUIQD010000004">
    <property type="protein sequence ID" value="KAK3352595.1"/>
    <property type="molecule type" value="Genomic_DNA"/>
</dbReference>
<name>A0AAJ0HHK1_9PEZI</name>
<dbReference type="AlphaFoldDB" id="A0AAJ0HHK1"/>
<reference evidence="2" key="1">
    <citation type="journal article" date="2023" name="Mol. Phylogenet. Evol.">
        <title>Genome-scale phylogeny and comparative genomics of the fungal order Sordariales.</title>
        <authorList>
            <person name="Hensen N."/>
            <person name="Bonometti L."/>
            <person name="Westerberg I."/>
            <person name="Brannstrom I.O."/>
            <person name="Guillou S."/>
            <person name="Cros-Aarteil S."/>
            <person name="Calhoun S."/>
            <person name="Haridas S."/>
            <person name="Kuo A."/>
            <person name="Mondo S."/>
            <person name="Pangilinan J."/>
            <person name="Riley R."/>
            <person name="LaButti K."/>
            <person name="Andreopoulos B."/>
            <person name="Lipzen A."/>
            <person name="Chen C."/>
            <person name="Yan M."/>
            <person name="Daum C."/>
            <person name="Ng V."/>
            <person name="Clum A."/>
            <person name="Steindorff A."/>
            <person name="Ohm R.A."/>
            <person name="Martin F."/>
            <person name="Silar P."/>
            <person name="Natvig D.O."/>
            <person name="Lalanne C."/>
            <person name="Gautier V."/>
            <person name="Ament-Velasquez S.L."/>
            <person name="Kruys A."/>
            <person name="Hutchinson M.I."/>
            <person name="Powell A.J."/>
            <person name="Barry K."/>
            <person name="Miller A.N."/>
            <person name="Grigoriev I.V."/>
            <person name="Debuchy R."/>
            <person name="Gladieux P."/>
            <person name="Hiltunen Thoren M."/>
            <person name="Johannesson H."/>
        </authorList>
    </citation>
    <scope>NUCLEOTIDE SEQUENCE</scope>
    <source>
        <strain evidence="2">CBS 955.72</strain>
    </source>
</reference>
<organism evidence="2 3">
    <name type="scientific">Lasiosphaeria hispida</name>
    <dbReference type="NCBI Taxonomy" id="260671"/>
    <lineage>
        <taxon>Eukaryota</taxon>
        <taxon>Fungi</taxon>
        <taxon>Dikarya</taxon>
        <taxon>Ascomycota</taxon>
        <taxon>Pezizomycotina</taxon>
        <taxon>Sordariomycetes</taxon>
        <taxon>Sordariomycetidae</taxon>
        <taxon>Sordariales</taxon>
        <taxon>Lasiosphaeriaceae</taxon>
        <taxon>Lasiosphaeria</taxon>
    </lineage>
</organism>
<sequence>MSMSPEDPRDPDSEDSKTPMEPSILEPYVPLQHAPMQLRVSSSILCLVSSVFEAMLSGNMSEGVAFRAPDSPRPFPLMLPDDDGPLFRIFASAVHHRADAAPYLPSTATLLALAALVDKYNCMTALMPYAVLWLQRAAEKAAEEEDEHREFERKCGLLLFAYALDLPMQFAQLSWDVLLMHRGALIDETDVRGLRLPIPADHELLRHDLHGELARRKSRLRREVHAALMEPVNRVTSMLDTNLQFELRGRNRTCPKAATAIGNYMAMLDVLNLSPWRPQYETDSFAAIIKRATSLIKEWGSTTYFDVCTQMCICDNEGYKGSVDVSKEMAIRIKAAGEWKLWACLDCLKKKGEDKANCRLKHW</sequence>
<protein>
    <recommendedName>
        <fullName evidence="4">BTB domain-containing protein</fullName>
    </recommendedName>
</protein>
<comment type="caution">
    <text evidence="2">The sequence shown here is derived from an EMBL/GenBank/DDBJ whole genome shotgun (WGS) entry which is preliminary data.</text>
</comment>
<evidence type="ECO:0000256" key="1">
    <source>
        <dbReference type="SAM" id="MobiDB-lite"/>
    </source>
</evidence>
<evidence type="ECO:0000313" key="2">
    <source>
        <dbReference type="EMBL" id="KAK3352595.1"/>
    </source>
</evidence>